<keyword evidence="1" id="KW-0479">Metal-binding</keyword>
<dbReference type="PROSITE" id="PS00518">
    <property type="entry name" value="ZF_RING_1"/>
    <property type="match status" value="1"/>
</dbReference>
<dbReference type="AlphaFoldDB" id="A0AAV6TUD7"/>
<dbReference type="Gene3D" id="3.30.40.10">
    <property type="entry name" value="Zinc/RING finger domain, C3HC4 (zinc finger)"/>
    <property type="match status" value="1"/>
</dbReference>
<proteinExistence type="predicted"/>
<reference evidence="6 7" key="1">
    <citation type="journal article" date="2022" name="Nat. Ecol. Evol.">
        <title>A masculinizing supergene underlies an exaggerated male reproductive morph in a spider.</title>
        <authorList>
            <person name="Hendrickx F."/>
            <person name="De Corte Z."/>
            <person name="Sonet G."/>
            <person name="Van Belleghem S.M."/>
            <person name="Kostlbacher S."/>
            <person name="Vangestel C."/>
        </authorList>
    </citation>
    <scope>NUCLEOTIDE SEQUENCE [LARGE SCALE GENOMIC DNA]</scope>
    <source>
        <strain evidence="6">W744_W776</strain>
    </source>
</reference>
<accession>A0AAV6TUD7</accession>
<evidence type="ECO:0000259" key="5">
    <source>
        <dbReference type="PROSITE" id="PS50089"/>
    </source>
</evidence>
<keyword evidence="3" id="KW-0862">Zinc</keyword>
<dbReference type="InterPro" id="IPR001841">
    <property type="entry name" value="Znf_RING"/>
</dbReference>
<evidence type="ECO:0000256" key="2">
    <source>
        <dbReference type="ARBA" id="ARBA00022771"/>
    </source>
</evidence>
<evidence type="ECO:0000256" key="1">
    <source>
        <dbReference type="ARBA" id="ARBA00022723"/>
    </source>
</evidence>
<dbReference type="Proteomes" id="UP000827092">
    <property type="component" value="Unassembled WGS sequence"/>
</dbReference>
<keyword evidence="7" id="KW-1185">Reference proteome</keyword>
<dbReference type="PROSITE" id="PS50089">
    <property type="entry name" value="ZF_RING_2"/>
    <property type="match status" value="1"/>
</dbReference>
<dbReference type="GO" id="GO:0008270">
    <property type="term" value="F:zinc ion binding"/>
    <property type="evidence" value="ECO:0007669"/>
    <property type="project" value="UniProtKB-KW"/>
</dbReference>
<name>A0AAV6TUD7_9ARAC</name>
<dbReference type="EMBL" id="JAFNEN010001036">
    <property type="protein sequence ID" value="KAG8175294.1"/>
    <property type="molecule type" value="Genomic_DNA"/>
</dbReference>
<dbReference type="InterPro" id="IPR017907">
    <property type="entry name" value="Znf_RING_CS"/>
</dbReference>
<organism evidence="6 7">
    <name type="scientific">Oedothorax gibbosus</name>
    <dbReference type="NCBI Taxonomy" id="931172"/>
    <lineage>
        <taxon>Eukaryota</taxon>
        <taxon>Metazoa</taxon>
        <taxon>Ecdysozoa</taxon>
        <taxon>Arthropoda</taxon>
        <taxon>Chelicerata</taxon>
        <taxon>Arachnida</taxon>
        <taxon>Araneae</taxon>
        <taxon>Araneomorphae</taxon>
        <taxon>Entelegynae</taxon>
        <taxon>Araneoidea</taxon>
        <taxon>Linyphiidae</taxon>
        <taxon>Erigoninae</taxon>
        <taxon>Oedothorax</taxon>
    </lineage>
</organism>
<dbReference type="SUPFAM" id="SSF57850">
    <property type="entry name" value="RING/U-box"/>
    <property type="match status" value="1"/>
</dbReference>
<dbReference type="SMART" id="SM00184">
    <property type="entry name" value="RING"/>
    <property type="match status" value="1"/>
</dbReference>
<evidence type="ECO:0000313" key="6">
    <source>
        <dbReference type="EMBL" id="KAG8175294.1"/>
    </source>
</evidence>
<evidence type="ECO:0000313" key="7">
    <source>
        <dbReference type="Proteomes" id="UP000827092"/>
    </source>
</evidence>
<evidence type="ECO:0000256" key="4">
    <source>
        <dbReference type="PROSITE-ProRule" id="PRU00175"/>
    </source>
</evidence>
<comment type="caution">
    <text evidence="6">The sequence shown here is derived from an EMBL/GenBank/DDBJ whole genome shotgun (WGS) entry which is preliminary data.</text>
</comment>
<dbReference type="InterPro" id="IPR013083">
    <property type="entry name" value="Znf_RING/FYVE/PHD"/>
</dbReference>
<evidence type="ECO:0000256" key="3">
    <source>
        <dbReference type="ARBA" id="ARBA00022833"/>
    </source>
</evidence>
<dbReference type="Pfam" id="PF13639">
    <property type="entry name" value="zf-RING_2"/>
    <property type="match status" value="1"/>
</dbReference>
<sequence>MGALWFRTNNPPPTNNPVIHPVEIGIPRIIFPPVNNPFRYDFIGVIQRDLDRKGICKNCMKTAQYFISTGKLVAKAPCGHFFCVQCLFHLMRANNRCPVCLAEGMRPFQKLRVVEVSLDDIRRI</sequence>
<protein>
    <recommendedName>
        <fullName evidence="5">RING-type domain-containing protein</fullName>
    </recommendedName>
</protein>
<keyword evidence="2 4" id="KW-0863">Zinc-finger</keyword>
<feature type="domain" description="RING-type" evidence="5">
    <location>
        <begin position="56"/>
        <end position="100"/>
    </location>
</feature>
<gene>
    <name evidence="6" type="ORF">JTE90_008212</name>
</gene>